<dbReference type="GO" id="GO:0005886">
    <property type="term" value="C:plasma membrane"/>
    <property type="evidence" value="ECO:0007669"/>
    <property type="project" value="TreeGrafter"/>
</dbReference>
<dbReference type="EMBL" id="CP025958">
    <property type="protein sequence ID" value="AWM35775.1"/>
    <property type="molecule type" value="Genomic_DNA"/>
</dbReference>
<name>A0A2Z3GXX9_9BACT</name>
<sequence>MNPRKLFELAARADRAGVAVTRVGLIVVLLWIGGLKVFRYEADGIVPFVANSPAMSFFYTDPAHYQAHMNPEGKLVPENRAWHETNRTYAFAYGLGAVIVLYGLLLCLHPWLPQAAAVGSFLVFVMSFVTLSFLVTTPESWVPALGDAQHGFPYLSGRGRLVIKDAIMMGAALVTMADSAKAYLRTRAA</sequence>
<dbReference type="GO" id="GO:1901530">
    <property type="term" value="P:response to hypochlorite"/>
    <property type="evidence" value="ECO:0007669"/>
    <property type="project" value="TreeGrafter"/>
</dbReference>
<evidence type="ECO:0000313" key="2">
    <source>
        <dbReference type="EMBL" id="AWM35775.1"/>
    </source>
</evidence>
<proteinExistence type="predicted"/>
<gene>
    <name evidence="2" type="ORF">C1280_01200</name>
</gene>
<dbReference type="InterPro" id="IPR007339">
    <property type="entry name" value="RclC-like"/>
</dbReference>
<feature type="transmembrane region" description="Helical" evidence="1">
    <location>
        <begin position="115"/>
        <end position="135"/>
    </location>
</feature>
<accession>A0A2Z3GXX9</accession>
<feature type="transmembrane region" description="Helical" evidence="1">
    <location>
        <begin position="90"/>
        <end position="108"/>
    </location>
</feature>
<dbReference type="KEGG" id="gog:C1280_01200"/>
<dbReference type="RefSeq" id="WP_010036865.1">
    <property type="nucleotide sequence ID" value="NZ_CP025958.1"/>
</dbReference>
<dbReference type="AlphaFoldDB" id="A0A2Z3GXX9"/>
<dbReference type="OrthoDB" id="1118972at2"/>
<protein>
    <submittedName>
        <fullName evidence="2">DUF417 domain-containing protein</fullName>
    </submittedName>
</protein>
<keyword evidence="1" id="KW-1133">Transmembrane helix</keyword>
<keyword evidence="3" id="KW-1185">Reference proteome</keyword>
<reference evidence="2 3" key="1">
    <citation type="submission" date="2018-01" db="EMBL/GenBank/DDBJ databases">
        <title>G. obscuriglobus.</title>
        <authorList>
            <person name="Franke J."/>
            <person name="Blomberg W."/>
            <person name="Selmecki A."/>
        </authorList>
    </citation>
    <scope>NUCLEOTIDE SEQUENCE [LARGE SCALE GENOMIC DNA]</scope>
    <source>
        <strain evidence="2 3">DSM 5831</strain>
    </source>
</reference>
<evidence type="ECO:0000256" key="1">
    <source>
        <dbReference type="SAM" id="Phobius"/>
    </source>
</evidence>
<keyword evidence="1" id="KW-0812">Transmembrane</keyword>
<dbReference type="PANTHER" id="PTHR40106:SF1">
    <property type="entry name" value="INNER MEMBRANE PROTEIN RCLC"/>
    <property type="match status" value="1"/>
</dbReference>
<keyword evidence="1" id="KW-0472">Membrane</keyword>
<dbReference type="Pfam" id="PF04224">
    <property type="entry name" value="DUF417"/>
    <property type="match status" value="1"/>
</dbReference>
<dbReference type="PANTHER" id="PTHR40106">
    <property type="entry name" value="INNER MEMBRANE PROTEIN RCLC"/>
    <property type="match status" value="1"/>
</dbReference>
<evidence type="ECO:0000313" key="3">
    <source>
        <dbReference type="Proteomes" id="UP000245802"/>
    </source>
</evidence>
<dbReference type="Proteomes" id="UP000245802">
    <property type="component" value="Chromosome"/>
</dbReference>
<organism evidence="2 3">
    <name type="scientific">Gemmata obscuriglobus</name>
    <dbReference type="NCBI Taxonomy" id="114"/>
    <lineage>
        <taxon>Bacteria</taxon>
        <taxon>Pseudomonadati</taxon>
        <taxon>Planctomycetota</taxon>
        <taxon>Planctomycetia</taxon>
        <taxon>Gemmatales</taxon>
        <taxon>Gemmataceae</taxon>
        <taxon>Gemmata</taxon>
    </lineage>
</organism>
<feature type="transmembrane region" description="Helical" evidence="1">
    <location>
        <begin position="20"/>
        <end position="38"/>
    </location>
</feature>